<dbReference type="InterPro" id="IPR007325">
    <property type="entry name" value="KFase/CYL"/>
</dbReference>
<reference evidence="2 3" key="1">
    <citation type="journal article" date="2012" name="Science">
        <title>The Paleozoic origin of enzymatic lignin decomposition reconstructed from 31 fungal genomes.</title>
        <authorList>
            <person name="Floudas D."/>
            <person name="Binder M."/>
            <person name="Riley R."/>
            <person name="Barry K."/>
            <person name="Blanchette R.A."/>
            <person name="Henrissat B."/>
            <person name="Martinez A.T."/>
            <person name="Otillar R."/>
            <person name="Spatafora J.W."/>
            <person name="Yadav J.S."/>
            <person name="Aerts A."/>
            <person name="Benoit I."/>
            <person name="Boyd A."/>
            <person name="Carlson A."/>
            <person name="Copeland A."/>
            <person name="Coutinho P.M."/>
            <person name="de Vries R.P."/>
            <person name="Ferreira P."/>
            <person name="Findley K."/>
            <person name="Foster B."/>
            <person name="Gaskell J."/>
            <person name="Glotzer D."/>
            <person name="Gorecki P."/>
            <person name="Heitman J."/>
            <person name="Hesse C."/>
            <person name="Hori C."/>
            <person name="Igarashi K."/>
            <person name="Jurgens J.A."/>
            <person name="Kallen N."/>
            <person name="Kersten P."/>
            <person name="Kohler A."/>
            <person name="Kuees U."/>
            <person name="Kumar T.K.A."/>
            <person name="Kuo A."/>
            <person name="LaButti K."/>
            <person name="Larrondo L.F."/>
            <person name="Lindquist E."/>
            <person name="Ling A."/>
            <person name="Lombard V."/>
            <person name="Lucas S."/>
            <person name="Lundell T."/>
            <person name="Martin R."/>
            <person name="McLaughlin D.J."/>
            <person name="Morgenstern I."/>
            <person name="Morin E."/>
            <person name="Murat C."/>
            <person name="Nagy L.G."/>
            <person name="Nolan M."/>
            <person name="Ohm R.A."/>
            <person name="Patyshakuliyeva A."/>
            <person name="Rokas A."/>
            <person name="Ruiz-Duenas F.J."/>
            <person name="Sabat G."/>
            <person name="Salamov A."/>
            <person name="Samejima M."/>
            <person name="Schmutz J."/>
            <person name="Slot J.C."/>
            <person name="St John F."/>
            <person name="Stenlid J."/>
            <person name="Sun H."/>
            <person name="Sun S."/>
            <person name="Syed K."/>
            <person name="Tsang A."/>
            <person name="Wiebenga A."/>
            <person name="Young D."/>
            <person name="Pisabarro A."/>
            <person name="Eastwood D.C."/>
            <person name="Martin F."/>
            <person name="Cullen D."/>
            <person name="Grigoriev I.V."/>
            <person name="Hibbett D.S."/>
        </authorList>
    </citation>
    <scope>NUCLEOTIDE SEQUENCE [LARGE SCALE GENOMIC DNA]</scope>
    <source>
        <strain evidence="2 3">DJM-731 SS1</strain>
    </source>
</reference>
<dbReference type="RefSeq" id="XP_040628101.1">
    <property type="nucleotide sequence ID" value="XM_040776460.1"/>
</dbReference>
<proteinExistence type="inferred from homology"/>
<gene>
    <name evidence="2" type="ORF">DACRYDRAFT_80670</name>
</gene>
<name>M5FXK7_DACPD</name>
<dbReference type="PANTHER" id="PTHR34861:SF10">
    <property type="entry name" value="CYCLASE"/>
    <property type="match status" value="1"/>
</dbReference>
<dbReference type="OrthoDB" id="5396at2759"/>
<evidence type="ECO:0000313" key="2">
    <source>
        <dbReference type="EMBL" id="EJU01204.1"/>
    </source>
</evidence>
<evidence type="ECO:0008006" key="4">
    <source>
        <dbReference type="Google" id="ProtNLM"/>
    </source>
</evidence>
<organism evidence="2 3">
    <name type="scientific">Dacryopinax primogenitus (strain DJM 731)</name>
    <name type="common">Brown rot fungus</name>
    <dbReference type="NCBI Taxonomy" id="1858805"/>
    <lineage>
        <taxon>Eukaryota</taxon>
        <taxon>Fungi</taxon>
        <taxon>Dikarya</taxon>
        <taxon>Basidiomycota</taxon>
        <taxon>Agaricomycotina</taxon>
        <taxon>Dacrymycetes</taxon>
        <taxon>Dacrymycetales</taxon>
        <taxon>Dacrymycetaceae</taxon>
        <taxon>Dacryopinax</taxon>
    </lineage>
</organism>
<dbReference type="Gene3D" id="3.50.30.50">
    <property type="entry name" value="Putative cyclase"/>
    <property type="match status" value="1"/>
</dbReference>
<dbReference type="Pfam" id="PF04199">
    <property type="entry name" value="Cyclase"/>
    <property type="match status" value="1"/>
</dbReference>
<dbReference type="STRING" id="1858805.M5FXK7"/>
<protein>
    <recommendedName>
        <fullName evidence="4">Cyclase</fullName>
    </recommendedName>
</protein>
<sequence length="323" mass="36082">MPRPATLPDWKDIPAVEGMPAGTAWALWGKDDTLGALNLLTPENTVLAAREIKTGLRVQLDLPMDVPKWPSFGRQQFAHEITFKPWSTQDIVHYNTQCSSQWDGFRHIAHPPTLKFYQGMDMAPYKDGKEPTRNGIHYWVEAGGIAGRGILLDWARWWMHEHPGQTLPNPCQSYAIPVSELDATAAFQGTEIKPGDILLVRCGFVQWYNQAKDEDRKTLVSGNDFKFIGVAPGQESKEWIWNHHFAAVAGDAVGFETCPVARDQNSLHQWLIPLAGIPIGELFNLEELAKVCEEQKRWSFFFTSAPINVPGGVASTPNAIAIL</sequence>
<dbReference type="GeneID" id="63691522"/>
<dbReference type="OMA" id="ESKEWIW"/>
<dbReference type="GO" id="GO:0004061">
    <property type="term" value="F:arylformamidase activity"/>
    <property type="evidence" value="ECO:0007669"/>
    <property type="project" value="InterPro"/>
</dbReference>
<comment type="similarity">
    <text evidence="1">Belongs to the Cyclase 1 superfamily.</text>
</comment>
<dbReference type="SUPFAM" id="SSF102198">
    <property type="entry name" value="Putative cyclase"/>
    <property type="match status" value="1"/>
</dbReference>
<dbReference type="Proteomes" id="UP000030653">
    <property type="component" value="Unassembled WGS sequence"/>
</dbReference>
<evidence type="ECO:0000313" key="3">
    <source>
        <dbReference type="Proteomes" id="UP000030653"/>
    </source>
</evidence>
<keyword evidence="3" id="KW-1185">Reference proteome</keyword>
<dbReference type="GO" id="GO:0019441">
    <property type="term" value="P:L-tryptophan catabolic process to kynurenine"/>
    <property type="evidence" value="ECO:0007669"/>
    <property type="project" value="InterPro"/>
</dbReference>
<evidence type="ECO:0000256" key="1">
    <source>
        <dbReference type="ARBA" id="ARBA00007865"/>
    </source>
</evidence>
<dbReference type="PANTHER" id="PTHR34861">
    <property type="match status" value="1"/>
</dbReference>
<accession>M5FXK7</accession>
<dbReference type="EMBL" id="JH795865">
    <property type="protein sequence ID" value="EJU01204.1"/>
    <property type="molecule type" value="Genomic_DNA"/>
</dbReference>
<dbReference type="HOGENOM" id="CLU_030671_1_0_1"/>
<dbReference type="AlphaFoldDB" id="M5FXK7"/>
<dbReference type="InterPro" id="IPR037175">
    <property type="entry name" value="KFase_sf"/>
</dbReference>